<evidence type="ECO:0000256" key="1">
    <source>
        <dbReference type="SAM" id="SignalP"/>
    </source>
</evidence>
<keyword evidence="1" id="KW-0732">Signal</keyword>
<proteinExistence type="predicted"/>
<evidence type="ECO:0000313" key="3">
    <source>
        <dbReference type="Proteomes" id="UP001174691"/>
    </source>
</evidence>
<comment type="caution">
    <text evidence="2">The sequence shown here is derived from an EMBL/GenBank/DDBJ whole genome shotgun (WGS) entry which is preliminary data.</text>
</comment>
<name>A0AA38RQ57_9PEZI</name>
<feature type="signal peptide" evidence="1">
    <location>
        <begin position="1"/>
        <end position="25"/>
    </location>
</feature>
<accession>A0AA38RQ57</accession>
<gene>
    <name evidence="2" type="ORF">NKR19_g6879</name>
</gene>
<organism evidence="2 3">
    <name type="scientific">Coniochaeta hoffmannii</name>
    <dbReference type="NCBI Taxonomy" id="91930"/>
    <lineage>
        <taxon>Eukaryota</taxon>
        <taxon>Fungi</taxon>
        <taxon>Dikarya</taxon>
        <taxon>Ascomycota</taxon>
        <taxon>Pezizomycotina</taxon>
        <taxon>Sordariomycetes</taxon>
        <taxon>Sordariomycetidae</taxon>
        <taxon>Coniochaetales</taxon>
        <taxon>Coniochaetaceae</taxon>
        <taxon>Coniochaeta</taxon>
    </lineage>
</organism>
<keyword evidence="3" id="KW-1185">Reference proteome</keyword>
<feature type="chain" id="PRO_5041376716" description="Apple domain-containing protein" evidence="1">
    <location>
        <begin position="26"/>
        <end position="344"/>
    </location>
</feature>
<dbReference type="EMBL" id="JANBVN010000112">
    <property type="protein sequence ID" value="KAJ9143268.1"/>
    <property type="molecule type" value="Genomic_DNA"/>
</dbReference>
<evidence type="ECO:0008006" key="4">
    <source>
        <dbReference type="Google" id="ProtNLM"/>
    </source>
</evidence>
<sequence>MKASTLILDLVSAAALLNFTSIGLASHDGVWQRLRELVGEEYHEDSAVHGRDQDAYTNPLQQLNYHTSLYSIYFHTFFCNIFDRCIWKQHSYPILPLIKLWHRWHNQLSSLDLYKQLDRSKFELQLVQCQWLFYRGWRLYASGLVIGESYEWKHQHYLKQPPFVVVRILFSARNEPQWHDVSVTHGVSALSINGIGDVGVSQSNNGHCTIKLAFKCDSLRDRVQLFGPKWTRHRDGSKFVTAEYLDIHGNTSAAVVQLVGTNGSGHNIRDRFDGAKQWKYHAFGIRDCLAFCSLPTVQCHIAFGTQRCAGFEHRPYCFTIGRVLNNATLEYHDDSGSCDSNTIA</sequence>
<protein>
    <recommendedName>
        <fullName evidence="4">Apple domain-containing protein</fullName>
    </recommendedName>
</protein>
<dbReference type="AlphaFoldDB" id="A0AA38RQ57"/>
<dbReference type="Proteomes" id="UP001174691">
    <property type="component" value="Unassembled WGS sequence"/>
</dbReference>
<reference evidence="2" key="1">
    <citation type="submission" date="2022-07" db="EMBL/GenBank/DDBJ databases">
        <title>Fungi with potential for degradation of polypropylene.</title>
        <authorList>
            <person name="Gostincar C."/>
        </authorList>
    </citation>
    <scope>NUCLEOTIDE SEQUENCE</scope>
    <source>
        <strain evidence="2">EXF-13287</strain>
    </source>
</reference>
<evidence type="ECO:0000313" key="2">
    <source>
        <dbReference type="EMBL" id="KAJ9143268.1"/>
    </source>
</evidence>